<accession>A0AAE0XVK7</accession>
<evidence type="ECO:0000256" key="2">
    <source>
        <dbReference type="ARBA" id="ARBA00022737"/>
    </source>
</evidence>
<feature type="domain" description="C2H2-type" evidence="7">
    <location>
        <begin position="42"/>
        <end position="70"/>
    </location>
</feature>
<comment type="caution">
    <text evidence="8">The sequence shown here is derived from an EMBL/GenBank/DDBJ whole genome shotgun (WGS) entry which is preliminary data.</text>
</comment>
<evidence type="ECO:0000256" key="3">
    <source>
        <dbReference type="ARBA" id="ARBA00022771"/>
    </source>
</evidence>
<gene>
    <name evidence="8" type="ORF">RRG08_039380</name>
</gene>
<dbReference type="Gene3D" id="3.30.160.60">
    <property type="entry name" value="Classic Zinc Finger"/>
    <property type="match status" value="2"/>
</dbReference>
<sequence length="362" mass="40942">MSDNCDTDSLGKRRSISNQAPGSSYSMHSKLDRQNNREGRHFKCSYCFTTWTNKIELQNHISRNHGDSLPYVCSLCGKGYRTAQGLALHIHVHEGRSFPCPLCANGYERDQPQEYYARTLKYNEDPRKSVGASFSTPSDKTRAIWQPGKIKVQPSSDLAFSSTLLETSPPSLDQNVVVESQFKQHLCRICGRSFVTRGGLSHHMKVHGTKRFQCPICFSKFFHKHHMRDHSRVLHDGGNELTRAGPTGRCMSVVTCTPLFSNFTGTDLYITCDNFFTDLNLAEALVKDKHIIWHNLPLDICSLMRITEFQRRGWKSPRIAFDQRLVNCTYPAACGKQTISPVSDTINLKPKPFNTSASSKES</sequence>
<proteinExistence type="predicted"/>
<dbReference type="Pfam" id="PF00096">
    <property type="entry name" value="zf-C2H2"/>
    <property type="match status" value="1"/>
</dbReference>
<dbReference type="GO" id="GO:0008270">
    <property type="term" value="F:zinc ion binding"/>
    <property type="evidence" value="ECO:0007669"/>
    <property type="project" value="UniProtKB-KW"/>
</dbReference>
<dbReference type="GO" id="GO:0005634">
    <property type="term" value="C:nucleus"/>
    <property type="evidence" value="ECO:0007669"/>
    <property type="project" value="TreeGrafter"/>
</dbReference>
<dbReference type="Proteomes" id="UP001283361">
    <property type="component" value="Unassembled WGS sequence"/>
</dbReference>
<evidence type="ECO:0000313" key="8">
    <source>
        <dbReference type="EMBL" id="KAK3716585.1"/>
    </source>
</evidence>
<feature type="domain" description="C2H2-type" evidence="7">
    <location>
        <begin position="71"/>
        <end position="98"/>
    </location>
</feature>
<evidence type="ECO:0000256" key="5">
    <source>
        <dbReference type="PROSITE-ProRule" id="PRU00042"/>
    </source>
</evidence>
<keyword evidence="9" id="KW-1185">Reference proteome</keyword>
<organism evidence="8 9">
    <name type="scientific">Elysia crispata</name>
    <name type="common">lettuce slug</name>
    <dbReference type="NCBI Taxonomy" id="231223"/>
    <lineage>
        <taxon>Eukaryota</taxon>
        <taxon>Metazoa</taxon>
        <taxon>Spiralia</taxon>
        <taxon>Lophotrochozoa</taxon>
        <taxon>Mollusca</taxon>
        <taxon>Gastropoda</taxon>
        <taxon>Heterobranchia</taxon>
        <taxon>Euthyneura</taxon>
        <taxon>Panpulmonata</taxon>
        <taxon>Sacoglossa</taxon>
        <taxon>Placobranchoidea</taxon>
        <taxon>Plakobranchidae</taxon>
        <taxon>Elysia</taxon>
    </lineage>
</organism>
<dbReference type="SUPFAM" id="SSF57667">
    <property type="entry name" value="beta-beta-alpha zinc fingers"/>
    <property type="match status" value="2"/>
</dbReference>
<feature type="domain" description="C2H2-type" evidence="7">
    <location>
        <begin position="185"/>
        <end position="212"/>
    </location>
</feature>
<dbReference type="EMBL" id="JAWDGP010007472">
    <property type="protein sequence ID" value="KAK3716585.1"/>
    <property type="molecule type" value="Genomic_DNA"/>
</dbReference>
<dbReference type="PROSITE" id="PS00028">
    <property type="entry name" value="ZINC_FINGER_C2H2_1"/>
    <property type="match status" value="4"/>
</dbReference>
<evidence type="ECO:0000313" key="9">
    <source>
        <dbReference type="Proteomes" id="UP001283361"/>
    </source>
</evidence>
<feature type="domain" description="C2H2-type" evidence="7">
    <location>
        <begin position="212"/>
        <end position="240"/>
    </location>
</feature>
<dbReference type="AlphaFoldDB" id="A0AAE0XVK7"/>
<dbReference type="PANTHER" id="PTHR24409:SF295">
    <property type="entry name" value="AZ2-RELATED"/>
    <property type="match status" value="1"/>
</dbReference>
<name>A0AAE0XVK7_9GAST</name>
<evidence type="ECO:0000256" key="6">
    <source>
        <dbReference type="SAM" id="MobiDB-lite"/>
    </source>
</evidence>
<dbReference type="PANTHER" id="PTHR24409">
    <property type="entry name" value="ZINC FINGER PROTEIN 142"/>
    <property type="match status" value="1"/>
</dbReference>
<keyword evidence="1" id="KW-0479">Metal-binding</keyword>
<keyword evidence="2" id="KW-0677">Repeat</keyword>
<feature type="compositionally biased region" description="Polar residues" evidence="6">
    <location>
        <begin position="16"/>
        <end position="27"/>
    </location>
</feature>
<keyword evidence="4" id="KW-0862">Zinc</keyword>
<keyword evidence="3 5" id="KW-0863">Zinc-finger</keyword>
<dbReference type="Pfam" id="PF13894">
    <property type="entry name" value="zf-C2H2_4"/>
    <property type="match status" value="1"/>
</dbReference>
<dbReference type="SMART" id="SM00355">
    <property type="entry name" value="ZnF_C2H2"/>
    <property type="match status" value="4"/>
</dbReference>
<protein>
    <recommendedName>
        <fullName evidence="7">C2H2-type domain-containing protein</fullName>
    </recommendedName>
</protein>
<dbReference type="InterPro" id="IPR013087">
    <property type="entry name" value="Znf_C2H2_type"/>
</dbReference>
<evidence type="ECO:0000259" key="7">
    <source>
        <dbReference type="PROSITE" id="PS50157"/>
    </source>
</evidence>
<feature type="region of interest" description="Disordered" evidence="6">
    <location>
        <begin position="1"/>
        <end position="32"/>
    </location>
</feature>
<dbReference type="InterPro" id="IPR036236">
    <property type="entry name" value="Znf_C2H2_sf"/>
</dbReference>
<evidence type="ECO:0000256" key="1">
    <source>
        <dbReference type="ARBA" id="ARBA00022723"/>
    </source>
</evidence>
<dbReference type="GO" id="GO:0000981">
    <property type="term" value="F:DNA-binding transcription factor activity, RNA polymerase II-specific"/>
    <property type="evidence" value="ECO:0007669"/>
    <property type="project" value="TreeGrafter"/>
</dbReference>
<dbReference type="GO" id="GO:0000977">
    <property type="term" value="F:RNA polymerase II transcription regulatory region sequence-specific DNA binding"/>
    <property type="evidence" value="ECO:0007669"/>
    <property type="project" value="TreeGrafter"/>
</dbReference>
<reference evidence="8" key="1">
    <citation type="journal article" date="2023" name="G3 (Bethesda)">
        <title>A reference genome for the long-term kleptoplast-retaining sea slug Elysia crispata morphotype clarki.</title>
        <authorList>
            <person name="Eastman K.E."/>
            <person name="Pendleton A.L."/>
            <person name="Shaikh M.A."/>
            <person name="Suttiyut T."/>
            <person name="Ogas R."/>
            <person name="Tomko P."/>
            <person name="Gavelis G."/>
            <person name="Widhalm J.R."/>
            <person name="Wisecaver J.H."/>
        </authorList>
    </citation>
    <scope>NUCLEOTIDE SEQUENCE</scope>
    <source>
        <strain evidence="8">ECLA1</strain>
    </source>
</reference>
<dbReference type="PROSITE" id="PS50157">
    <property type="entry name" value="ZINC_FINGER_C2H2_2"/>
    <property type="match status" value="4"/>
</dbReference>
<evidence type="ECO:0000256" key="4">
    <source>
        <dbReference type="ARBA" id="ARBA00022833"/>
    </source>
</evidence>